<dbReference type="AlphaFoldDB" id="A0A7W6AKF6"/>
<dbReference type="Proteomes" id="UP001156881">
    <property type="component" value="Unassembled WGS sequence"/>
</dbReference>
<evidence type="ECO:0000256" key="1">
    <source>
        <dbReference type="SAM" id="MobiDB-lite"/>
    </source>
</evidence>
<feature type="region of interest" description="Disordered" evidence="1">
    <location>
        <begin position="65"/>
        <end position="90"/>
    </location>
</feature>
<organism evidence="3 4">
    <name type="scientific">Methylobacterium brachythecii</name>
    <dbReference type="NCBI Taxonomy" id="1176177"/>
    <lineage>
        <taxon>Bacteria</taxon>
        <taxon>Pseudomonadati</taxon>
        <taxon>Pseudomonadota</taxon>
        <taxon>Alphaproteobacteria</taxon>
        <taxon>Hyphomicrobiales</taxon>
        <taxon>Methylobacteriaceae</taxon>
        <taxon>Methylobacterium</taxon>
    </lineage>
</organism>
<comment type="caution">
    <text evidence="3">The sequence shown here is derived from an EMBL/GenBank/DDBJ whole genome shotgun (WGS) entry which is preliminary data.</text>
</comment>
<reference evidence="5" key="2">
    <citation type="journal article" date="2019" name="Int. J. Syst. Evol. Microbiol.">
        <title>The Global Catalogue of Microorganisms (GCM) 10K type strain sequencing project: providing services to taxonomists for standard genome sequencing and annotation.</title>
        <authorList>
            <consortium name="The Broad Institute Genomics Platform"/>
            <consortium name="The Broad Institute Genome Sequencing Center for Infectious Disease"/>
            <person name="Wu L."/>
            <person name="Ma J."/>
        </authorList>
    </citation>
    <scope>NUCLEOTIDE SEQUENCE [LARGE SCALE GENOMIC DNA]</scope>
    <source>
        <strain evidence="5">NBRC 107710</strain>
    </source>
</reference>
<dbReference type="Proteomes" id="UP000517759">
    <property type="component" value="Unassembled WGS sequence"/>
</dbReference>
<name>A0A7W6AKF6_9HYPH</name>
<protein>
    <submittedName>
        <fullName evidence="3">Uncharacterized protein</fullName>
    </submittedName>
</protein>
<keyword evidence="5" id="KW-1185">Reference proteome</keyword>
<evidence type="ECO:0000313" key="2">
    <source>
        <dbReference type="EMBL" id="GLS44399.1"/>
    </source>
</evidence>
<evidence type="ECO:0000313" key="3">
    <source>
        <dbReference type="EMBL" id="MBB3905093.1"/>
    </source>
</evidence>
<gene>
    <name evidence="2" type="ORF">GCM10007884_23870</name>
    <name evidence="3" type="ORF">GGR33_004621</name>
</gene>
<evidence type="ECO:0000313" key="5">
    <source>
        <dbReference type="Proteomes" id="UP001156881"/>
    </source>
</evidence>
<dbReference type="EMBL" id="JACIDN010000010">
    <property type="protein sequence ID" value="MBB3905093.1"/>
    <property type="molecule type" value="Genomic_DNA"/>
</dbReference>
<dbReference type="RefSeq" id="WP_183511064.1">
    <property type="nucleotide sequence ID" value="NZ_BSPG01000011.1"/>
</dbReference>
<proteinExistence type="predicted"/>
<evidence type="ECO:0000313" key="4">
    <source>
        <dbReference type="Proteomes" id="UP000517759"/>
    </source>
</evidence>
<sequence>MGLYGGAAAIGASKQIGPDTTGPRDGGLSVLGAMSNAVELGRQISQNNAILEGMVERAEGLAFKLGGPYPPEGADQATGGTKSSREPGSTVDALNTIIGELFDRSNESTRPLARLERALSAIDRAIG</sequence>
<reference evidence="3 4" key="3">
    <citation type="submission" date="2020-08" db="EMBL/GenBank/DDBJ databases">
        <title>Genomic Encyclopedia of Type Strains, Phase IV (KMG-IV): sequencing the most valuable type-strain genomes for metagenomic binning, comparative biology and taxonomic classification.</title>
        <authorList>
            <person name="Goeker M."/>
        </authorList>
    </citation>
    <scope>NUCLEOTIDE SEQUENCE [LARGE SCALE GENOMIC DNA]</scope>
    <source>
        <strain evidence="3 4">DSM 24105</strain>
    </source>
</reference>
<dbReference type="EMBL" id="BSPG01000011">
    <property type="protein sequence ID" value="GLS44399.1"/>
    <property type="molecule type" value="Genomic_DNA"/>
</dbReference>
<accession>A0A7W6AKF6</accession>
<reference evidence="2" key="1">
    <citation type="journal article" date="2014" name="Int. J. Syst. Evol. Microbiol.">
        <title>Complete genome of a new Firmicutes species belonging to the dominant human colonic microbiota ('Ruminococcus bicirculans') reveals two chromosomes and a selective capacity to utilize plant glucans.</title>
        <authorList>
            <consortium name="NISC Comparative Sequencing Program"/>
            <person name="Wegmann U."/>
            <person name="Louis P."/>
            <person name="Goesmann A."/>
            <person name="Henrissat B."/>
            <person name="Duncan S.H."/>
            <person name="Flint H.J."/>
        </authorList>
    </citation>
    <scope>NUCLEOTIDE SEQUENCE</scope>
    <source>
        <strain evidence="2">NBRC 107710</strain>
    </source>
</reference>
<reference evidence="2" key="4">
    <citation type="submission" date="2023-01" db="EMBL/GenBank/DDBJ databases">
        <title>Draft genome sequence of Methylobacterium brachythecii strain NBRC 107710.</title>
        <authorList>
            <person name="Sun Q."/>
            <person name="Mori K."/>
        </authorList>
    </citation>
    <scope>NUCLEOTIDE SEQUENCE</scope>
    <source>
        <strain evidence="2">NBRC 107710</strain>
    </source>
</reference>